<evidence type="ECO:0000256" key="5">
    <source>
        <dbReference type="SAM" id="MobiDB-lite"/>
    </source>
</evidence>
<protein>
    <recommendedName>
        <fullName evidence="4">Synembryn</fullName>
    </recommendedName>
    <alternativeName>
        <fullName evidence="4">Protein Ric-8</fullName>
    </alternativeName>
</protein>
<name>A0A7J5YZN5_DISMA</name>
<dbReference type="PANTHER" id="PTHR12425">
    <property type="entry name" value="SYNEMBRYN"/>
    <property type="match status" value="1"/>
</dbReference>
<organism evidence="6 7">
    <name type="scientific">Dissostichus mawsoni</name>
    <name type="common">Antarctic cod</name>
    <dbReference type="NCBI Taxonomy" id="36200"/>
    <lineage>
        <taxon>Eukaryota</taxon>
        <taxon>Metazoa</taxon>
        <taxon>Chordata</taxon>
        <taxon>Craniata</taxon>
        <taxon>Vertebrata</taxon>
        <taxon>Euteleostomi</taxon>
        <taxon>Actinopterygii</taxon>
        <taxon>Neopterygii</taxon>
        <taxon>Teleostei</taxon>
        <taxon>Neoteleostei</taxon>
        <taxon>Acanthomorphata</taxon>
        <taxon>Eupercaria</taxon>
        <taxon>Perciformes</taxon>
        <taxon>Notothenioidei</taxon>
        <taxon>Nototheniidae</taxon>
        <taxon>Dissostichus</taxon>
    </lineage>
</organism>
<evidence type="ECO:0000313" key="7">
    <source>
        <dbReference type="Proteomes" id="UP000518266"/>
    </source>
</evidence>
<accession>A0A7J5YZN5</accession>
<feature type="region of interest" description="Disordered" evidence="5">
    <location>
        <begin position="248"/>
        <end position="268"/>
    </location>
</feature>
<keyword evidence="3" id="KW-0143">Chaperone</keyword>
<dbReference type="Proteomes" id="UP000518266">
    <property type="component" value="Unassembled WGS sequence"/>
</dbReference>
<proteinExistence type="inferred from homology"/>
<keyword evidence="4" id="KW-0963">Cytoplasm</keyword>
<feature type="region of interest" description="Disordered" evidence="5">
    <location>
        <begin position="575"/>
        <end position="597"/>
    </location>
</feature>
<dbReference type="GO" id="GO:0001965">
    <property type="term" value="F:G-protein alpha-subunit binding"/>
    <property type="evidence" value="ECO:0007669"/>
    <property type="project" value="UniProtKB-UniRule"/>
</dbReference>
<reference evidence="6 7" key="1">
    <citation type="submission" date="2020-03" db="EMBL/GenBank/DDBJ databases">
        <title>Dissostichus mawsoni Genome sequencing and assembly.</title>
        <authorList>
            <person name="Park H."/>
        </authorList>
    </citation>
    <scope>NUCLEOTIDE SEQUENCE [LARGE SCALE GENOMIC DNA]</scope>
    <source>
        <strain evidence="6">DM0001</strain>
        <tissue evidence="6">Muscle</tissue>
    </source>
</reference>
<keyword evidence="2 4" id="KW-0344">Guanine-nucleotide releasing factor</keyword>
<dbReference type="EMBL" id="JAAKFY010000008">
    <property type="protein sequence ID" value="KAF3853528.1"/>
    <property type="molecule type" value="Genomic_DNA"/>
</dbReference>
<comment type="subcellular location">
    <subcellularLocation>
        <location evidence="4">Cytoplasm</location>
    </subcellularLocation>
</comment>
<dbReference type="OrthoDB" id="5585685at2759"/>
<evidence type="ECO:0000256" key="3">
    <source>
        <dbReference type="ARBA" id="ARBA00023186"/>
    </source>
</evidence>
<dbReference type="GO" id="GO:0007186">
    <property type="term" value="P:G protein-coupled receptor signaling pathway"/>
    <property type="evidence" value="ECO:0007669"/>
    <property type="project" value="TreeGrafter"/>
</dbReference>
<dbReference type="PANTHER" id="PTHR12425:SF3">
    <property type="entry name" value="SYNEMBRYN"/>
    <property type="match status" value="1"/>
</dbReference>
<comment type="caution">
    <text evidence="6">The sequence shown here is derived from an EMBL/GenBank/DDBJ whole genome shotgun (WGS) entry which is preliminary data.</text>
</comment>
<sequence length="803" mass="90286">MALKQMVKHGPVGHGAVKVLQPAIRQVVQNVEAILREEAHKLRLVVDQGVCHGVFQMLRAWNMETRNRKSTHLSSIVILSKRRTCRQSTLGPASPSPSEEDWAVGAEDRFSRTSLRKSASPPEPASTSQGMEVFRERSTLWWKITKDHFFNTVMNERSPQEVMDEQGLVCGQQESRDVFWTWYLAGKLPCKSKKQGSYDRARVDQLLSVVDEAPGSDTQRHHLVERHRRGCGGMIPHRLSNTLAHTFTQTGRQDPRSWEEQTNSEGRRNQKLPCLRTSRTQVFTFVLPSPPTIETTRTEQKATHIAVPLAGSCKLQLPKRISGIFRGVLGADPAVDNRCAEVVAKSHRAVVISRTPALTSRAITEREYMNVVIQKSMDVDLEGIIQCIKQGDESGVQTQLEEFNKEYAQCFFFDSEERDKRKFRKNKVRDYADSDSEEYDQDDPGLILRQNLALVLVRYIRAEVKCPLLRVSLRTLRILSRDKKVLGPLVTDSALLALAKLAGLTQSDASDDTSDSDFYDNILASLAEAKVLPCGTEEDGGDIEANDQEEDFFEEDTISTAEGIHPNVLERGKKDRRVSKIGGEEEEEGGESGEEAQRKEAMKVLCNVVYNSSWAQERFSALRLICGLTARLSSAVSFSSPSSVHFYELRLMFLMTALRRELSTQLQKEGGVSIFTAALESCLQVQWKEQYECVLDPAAPPISLEASQRIIEILKILFNITHSAHRQEPSEDDAALYRHLVAILRLCLMKQCLLSDDTDELQGHTVNLLSALPLQCLDVMLTVPLEPDSMQCQGSTWTVFRPC</sequence>
<gene>
    <name evidence="6" type="ORF">F7725_014216</name>
</gene>
<comment type="function">
    <text evidence="4">Chaperone that specifically binds and folds nascent G alpha proteins prior to G protein heterotrimer formation. Also acts as a guanine nucleotide exchange factor (GEF) for G alpha proteins by stimulating exchange of bound GDP for free GTP.</text>
</comment>
<evidence type="ECO:0000256" key="4">
    <source>
        <dbReference type="RuleBase" id="RU369048"/>
    </source>
</evidence>
<keyword evidence="7" id="KW-1185">Reference proteome</keyword>
<dbReference type="GO" id="GO:0005085">
    <property type="term" value="F:guanyl-nucleotide exchange factor activity"/>
    <property type="evidence" value="ECO:0007669"/>
    <property type="project" value="UniProtKB-UniRule"/>
</dbReference>
<evidence type="ECO:0000313" key="6">
    <source>
        <dbReference type="EMBL" id="KAF3853528.1"/>
    </source>
</evidence>
<evidence type="ECO:0000256" key="2">
    <source>
        <dbReference type="ARBA" id="ARBA00022658"/>
    </source>
</evidence>
<comment type="similarity">
    <text evidence="1 4">Belongs to the synembryn family.</text>
</comment>
<dbReference type="GO" id="GO:0005886">
    <property type="term" value="C:plasma membrane"/>
    <property type="evidence" value="ECO:0007669"/>
    <property type="project" value="TreeGrafter"/>
</dbReference>
<feature type="compositionally biased region" description="Acidic residues" evidence="5">
    <location>
        <begin position="584"/>
        <end position="594"/>
    </location>
</feature>
<dbReference type="InterPro" id="IPR019318">
    <property type="entry name" value="Gua_nucleotide_exch_fac_Ric8"/>
</dbReference>
<dbReference type="AlphaFoldDB" id="A0A7J5YZN5"/>
<evidence type="ECO:0000256" key="1">
    <source>
        <dbReference type="ARBA" id="ARBA00009049"/>
    </source>
</evidence>
<comment type="subunit">
    <text evidence="4">Interacts with some GDP-bound G alpha proteins. Does not interact with G-alpha proteins when they are in complex with subunits beta and gamma.</text>
</comment>
<dbReference type="GO" id="GO:0005737">
    <property type="term" value="C:cytoplasm"/>
    <property type="evidence" value="ECO:0007669"/>
    <property type="project" value="UniProtKB-SubCell"/>
</dbReference>
<dbReference type="Pfam" id="PF10165">
    <property type="entry name" value="Ric8"/>
    <property type="match status" value="1"/>
</dbReference>